<dbReference type="InterPro" id="IPR003716">
    <property type="entry name" value="DNA-dir_RNA_pol_omega"/>
</dbReference>
<dbReference type="PANTHER" id="PTHR34476:SF1">
    <property type="entry name" value="DNA-DIRECTED RNA POLYMERASE SUBUNIT OMEGA"/>
    <property type="match status" value="1"/>
</dbReference>
<dbReference type="Gene3D" id="3.90.940.10">
    <property type="match status" value="1"/>
</dbReference>
<dbReference type="HAMAP" id="MF_00366">
    <property type="entry name" value="RNApol_bact_RpoZ"/>
    <property type="match status" value="1"/>
</dbReference>
<dbReference type="GO" id="GO:0006351">
    <property type="term" value="P:DNA-templated transcription"/>
    <property type="evidence" value="ECO:0007669"/>
    <property type="project" value="UniProtKB-UniRule"/>
</dbReference>
<evidence type="ECO:0000256" key="6">
    <source>
        <dbReference type="ARBA" id="ARBA00022695"/>
    </source>
</evidence>
<evidence type="ECO:0000313" key="11">
    <source>
        <dbReference type="EMBL" id="QNO16339.1"/>
    </source>
</evidence>
<dbReference type="EMBL" id="CP058559">
    <property type="protein sequence ID" value="QNO16339.1"/>
    <property type="molecule type" value="Genomic_DNA"/>
</dbReference>
<evidence type="ECO:0000256" key="10">
    <source>
        <dbReference type="HAMAP-Rule" id="MF_00366"/>
    </source>
</evidence>
<evidence type="ECO:0000256" key="9">
    <source>
        <dbReference type="ARBA" id="ARBA00048552"/>
    </source>
</evidence>
<evidence type="ECO:0000256" key="5">
    <source>
        <dbReference type="ARBA" id="ARBA00022679"/>
    </source>
</evidence>
<gene>
    <name evidence="10" type="primary">rpoZ</name>
    <name evidence="11" type="ORF">HYG86_16960</name>
</gene>
<dbReference type="GO" id="GO:0003677">
    <property type="term" value="F:DNA binding"/>
    <property type="evidence" value="ECO:0007669"/>
    <property type="project" value="UniProtKB-UniRule"/>
</dbReference>
<dbReference type="PANTHER" id="PTHR34476">
    <property type="entry name" value="DNA-DIRECTED RNA POLYMERASE SUBUNIT OMEGA"/>
    <property type="match status" value="1"/>
</dbReference>
<sequence>MIYPSIDKLLTKVDNKYSLVVIAARRSRELLAGSEKLLESRGKKTVGTALEEVMGDKITYRRLVENKLK</sequence>
<keyword evidence="5 10" id="KW-0808">Transferase</keyword>
<evidence type="ECO:0000256" key="2">
    <source>
        <dbReference type="ARBA" id="ARBA00012418"/>
    </source>
</evidence>
<protein>
    <recommendedName>
        <fullName evidence="3 10">DNA-directed RNA polymerase subunit omega</fullName>
        <shortName evidence="10">RNAP omega subunit</shortName>
        <ecNumber evidence="2 10">2.7.7.6</ecNumber>
    </recommendedName>
    <alternativeName>
        <fullName evidence="10">RNA polymerase omega subunit</fullName>
    </alternativeName>
    <alternativeName>
        <fullName evidence="8 10">Transcriptase subunit omega</fullName>
    </alternativeName>
</protein>
<dbReference type="Proteomes" id="UP000516160">
    <property type="component" value="Chromosome"/>
</dbReference>
<evidence type="ECO:0000256" key="8">
    <source>
        <dbReference type="ARBA" id="ARBA00029924"/>
    </source>
</evidence>
<comment type="subunit">
    <text evidence="10">The RNAP catalytic core consists of 2 alpha, 1 beta, 1 beta' and 1 omega subunit. When a sigma factor is associated with the core the holoenzyme is formed, which can initiate transcription.</text>
</comment>
<keyword evidence="4 10" id="KW-0240">DNA-directed RNA polymerase</keyword>
<name>A0A7G9WCC7_ALKCA</name>
<evidence type="ECO:0000256" key="4">
    <source>
        <dbReference type="ARBA" id="ARBA00022478"/>
    </source>
</evidence>
<dbReference type="InterPro" id="IPR036161">
    <property type="entry name" value="RPB6/omega-like_sf"/>
</dbReference>
<dbReference type="GO" id="GO:0000428">
    <property type="term" value="C:DNA-directed RNA polymerase complex"/>
    <property type="evidence" value="ECO:0007669"/>
    <property type="project" value="UniProtKB-KW"/>
</dbReference>
<dbReference type="AlphaFoldDB" id="A0A7G9WCC7"/>
<comment type="catalytic activity">
    <reaction evidence="9 10">
        <text>RNA(n) + a ribonucleoside 5'-triphosphate = RNA(n+1) + diphosphate</text>
        <dbReference type="Rhea" id="RHEA:21248"/>
        <dbReference type="Rhea" id="RHEA-COMP:14527"/>
        <dbReference type="Rhea" id="RHEA-COMP:17342"/>
        <dbReference type="ChEBI" id="CHEBI:33019"/>
        <dbReference type="ChEBI" id="CHEBI:61557"/>
        <dbReference type="ChEBI" id="CHEBI:140395"/>
        <dbReference type="EC" id="2.7.7.6"/>
    </reaction>
</comment>
<dbReference type="RefSeq" id="WP_213166731.1">
    <property type="nucleotide sequence ID" value="NZ_CP058559.1"/>
</dbReference>
<dbReference type="EC" id="2.7.7.6" evidence="2 10"/>
<dbReference type="SMART" id="SM01409">
    <property type="entry name" value="RNA_pol_Rpb6"/>
    <property type="match status" value="1"/>
</dbReference>
<keyword evidence="7 10" id="KW-0804">Transcription</keyword>
<comment type="function">
    <text evidence="10">Promotes RNA polymerase assembly. Latches the N- and C-terminal regions of the beta' subunit thereby facilitating its interaction with the beta and alpha subunits.</text>
</comment>
<evidence type="ECO:0000256" key="7">
    <source>
        <dbReference type="ARBA" id="ARBA00023163"/>
    </source>
</evidence>
<proteinExistence type="inferred from homology"/>
<dbReference type="GO" id="GO:0003899">
    <property type="term" value="F:DNA-directed RNA polymerase activity"/>
    <property type="evidence" value="ECO:0007669"/>
    <property type="project" value="UniProtKB-UniRule"/>
</dbReference>
<evidence type="ECO:0000256" key="1">
    <source>
        <dbReference type="ARBA" id="ARBA00006711"/>
    </source>
</evidence>
<accession>A0A7G9WCC7</accession>
<dbReference type="SUPFAM" id="SSF63562">
    <property type="entry name" value="RPB6/omega subunit-like"/>
    <property type="match status" value="1"/>
</dbReference>
<comment type="similarity">
    <text evidence="1 10">Belongs to the RNA polymerase subunit omega family.</text>
</comment>
<keyword evidence="12" id="KW-1185">Reference proteome</keyword>
<evidence type="ECO:0000256" key="3">
    <source>
        <dbReference type="ARBA" id="ARBA00013725"/>
    </source>
</evidence>
<dbReference type="Pfam" id="PF01192">
    <property type="entry name" value="RNA_pol_Rpb6"/>
    <property type="match status" value="1"/>
</dbReference>
<keyword evidence="6 10" id="KW-0548">Nucleotidyltransferase</keyword>
<evidence type="ECO:0000313" key="12">
    <source>
        <dbReference type="Proteomes" id="UP000516160"/>
    </source>
</evidence>
<reference evidence="11 12" key="1">
    <citation type="submission" date="2020-07" db="EMBL/GenBank/DDBJ databases">
        <title>Alkalicella. sp. LB2 genome.</title>
        <authorList>
            <person name="Postec A."/>
            <person name="Quemeneur M."/>
        </authorList>
    </citation>
    <scope>NUCLEOTIDE SEQUENCE [LARGE SCALE GENOMIC DNA]</scope>
    <source>
        <strain evidence="11 12">LB2</strain>
    </source>
</reference>
<organism evidence="11 12">
    <name type="scientific">Alkalicella caledoniensis</name>
    <dbReference type="NCBI Taxonomy" id="2731377"/>
    <lineage>
        <taxon>Bacteria</taxon>
        <taxon>Bacillati</taxon>
        <taxon>Bacillota</taxon>
        <taxon>Clostridia</taxon>
        <taxon>Eubacteriales</taxon>
        <taxon>Proteinivoracaceae</taxon>
        <taxon>Alkalicella</taxon>
    </lineage>
</organism>
<dbReference type="NCBIfam" id="TIGR00690">
    <property type="entry name" value="rpoZ"/>
    <property type="match status" value="1"/>
</dbReference>
<dbReference type="InterPro" id="IPR006110">
    <property type="entry name" value="Pol_omega/Rpo6/RPB6"/>
</dbReference>
<dbReference type="KEGG" id="acae:HYG86_16960"/>